<dbReference type="PANTHER" id="PTHR21174">
    <property type="match status" value="1"/>
</dbReference>
<dbReference type="SUPFAM" id="SSF109604">
    <property type="entry name" value="HD-domain/PDEase-like"/>
    <property type="match status" value="1"/>
</dbReference>
<sequence length="259" mass="29934">MKILNVNAPFFTKLNFKGRAEDSFFAEMAKGIFSQKNDSFEKEATVDDDFTSTLKNLKIPNEESEFFVLLGAYERDRQYHNLEHLKNMLTNLNAYEDLTRQRIKNRDIFKLAIYYHDFVNGESNDVEKSANAAINLLQKSKGKYASNNAALLKKLILATGHTKDLSNASFEEKLISDLDMAVLASTPEEYKDYTNKVRKEYKDKNYSSSEFDKGRSLFLAKMLDTGHIFYTPFFQLNYEAKARDNIKQELESLKARITD</sequence>
<evidence type="ECO:0000313" key="1">
    <source>
        <dbReference type="EMBL" id="HIU92234.1"/>
    </source>
</evidence>
<evidence type="ECO:0000313" key="2">
    <source>
        <dbReference type="Proteomes" id="UP000886748"/>
    </source>
</evidence>
<organism evidence="1 2">
    <name type="scientific">Candidatus Limenecus avicola</name>
    <dbReference type="NCBI Taxonomy" id="2840847"/>
    <lineage>
        <taxon>Bacteria</taxon>
        <taxon>Bacillati</taxon>
        <taxon>Bacillota</taxon>
        <taxon>Clostridia</taxon>
        <taxon>Eubacteriales</taxon>
        <taxon>Clostridiaceae</taxon>
        <taxon>Clostridiaceae incertae sedis</taxon>
        <taxon>Candidatus Limenecus</taxon>
    </lineage>
</organism>
<reference evidence="1" key="2">
    <citation type="journal article" date="2021" name="PeerJ">
        <title>Extensive microbial diversity within the chicken gut microbiome revealed by metagenomics and culture.</title>
        <authorList>
            <person name="Gilroy R."/>
            <person name="Ravi A."/>
            <person name="Getino M."/>
            <person name="Pursley I."/>
            <person name="Horton D.L."/>
            <person name="Alikhan N.F."/>
            <person name="Baker D."/>
            <person name="Gharbi K."/>
            <person name="Hall N."/>
            <person name="Watson M."/>
            <person name="Adriaenssens E.M."/>
            <person name="Foster-Nyarko E."/>
            <person name="Jarju S."/>
            <person name="Secka A."/>
            <person name="Antonio M."/>
            <person name="Oren A."/>
            <person name="Chaudhuri R.R."/>
            <person name="La Ragione R."/>
            <person name="Hildebrand F."/>
            <person name="Pallen M.J."/>
        </authorList>
    </citation>
    <scope>NUCLEOTIDE SEQUENCE</scope>
    <source>
        <strain evidence="1">CHK154-7741</strain>
    </source>
</reference>
<accession>A0A9D1MZC5</accession>
<proteinExistence type="predicted"/>
<dbReference type="EMBL" id="DVOD01000027">
    <property type="protein sequence ID" value="HIU92234.1"/>
    <property type="molecule type" value="Genomic_DNA"/>
</dbReference>
<dbReference type="PANTHER" id="PTHR21174:SF0">
    <property type="entry name" value="HD PHOSPHOHYDROLASE FAMILY PROTEIN-RELATED"/>
    <property type="match status" value="1"/>
</dbReference>
<gene>
    <name evidence="1" type="ORF">IAD26_03765</name>
</gene>
<evidence type="ECO:0008006" key="3">
    <source>
        <dbReference type="Google" id="ProtNLM"/>
    </source>
</evidence>
<dbReference type="AlphaFoldDB" id="A0A9D1MZC5"/>
<name>A0A9D1MZC5_9CLOT</name>
<comment type="caution">
    <text evidence="1">The sequence shown here is derived from an EMBL/GenBank/DDBJ whole genome shotgun (WGS) entry which is preliminary data.</text>
</comment>
<dbReference type="Proteomes" id="UP000886748">
    <property type="component" value="Unassembled WGS sequence"/>
</dbReference>
<protein>
    <recommendedName>
        <fullName evidence="3">HD domain-containing protein</fullName>
    </recommendedName>
</protein>
<dbReference type="InterPro" id="IPR009218">
    <property type="entry name" value="HD_phosphohydro"/>
</dbReference>
<reference evidence="1" key="1">
    <citation type="submission" date="2020-10" db="EMBL/GenBank/DDBJ databases">
        <authorList>
            <person name="Gilroy R."/>
        </authorList>
    </citation>
    <scope>NUCLEOTIDE SEQUENCE</scope>
    <source>
        <strain evidence="1">CHK154-7741</strain>
    </source>
</reference>